<dbReference type="GO" id="GO:0015184">
    <property type="term" value="F:L-cystine transmembrane transporter activity"/>
    <property type="evidence" value="ECO:0007669"/>
    <property type="project" value="TreeGrafter"/>
</dbReference>
<feature type="transmembrane region" description="Helical" evidence="8">
    <location>
        <begin position="57"/>
        <end position="78"/>
    </location>
</feature>
<evidence type="ECO:0000256" key="7">
    <source>
        <dbReference type="ARBA" id="ARBA00023136"/>
    </source>
</evidence>
<dbReference type="Proteomes" id="UP000192813">
    <property type="component" value="Unassembled WGS sequence"/>
</dbReference>
<keyword evidence="3" id="KW-1003">Cell membrane</keyword>
<dbReference type="PANTHER" id="PTHR30614">
    <property type="entry name" value="MEMBRANE COMPONENT OF AMINO ACID ABC TRANSPORTER"/>
    <property type="match status" value="1"/>
</dbReference>
<feature type="transmembrane region" description="Helical" evidence="8">
    <location>
        <begin position="21"/>
        <end position="45"/>
    </location>
</feature>
<dbReference type="SUPFAM" id="SSF161098">
    <property type="entry name" value="MetI-like"/>
    <property type="match status" value="1"/>
</dbReference>
<evidence type="ECO:0000256" key="5">
    <source>
        <dbReference type="ARBA" id="ARBA00022970"/>
    </source>
</evidence>
<dbReference type="RefSeq" id="WP_083067918.1">
    <property type="nucleotide sequence ID" value="NZ_CBCPHS010000017.1"/>
</dbReference>
<name>A0A2J9PLA7_9LACT</name>
<dbReference type="PANTHER" id="PTHR30614:SF0">
    <property type="entry name" value="L-CYSTINE TRANSPORT SYSTEM PERMEASE PROTEIN TCYL"/>
    <property type="match status" value="1"/>
</dbReference>
<keyword evidence="7 8" id="KW-0472">Membrane</keyword>
<dbReference type="Gene3D" id="1.10.3720.10">
    <property type="entry name" value="MetI-like"/>
    <property type="match status" value="1"/>
</dbReference>
<evidence type="ECO:0000256" key="2">
    <source>
        <dbReference type="ARBA" id="ARBA00022448"/>
    </source>
</evidence>
<reference evidence="11" key="1">
    <citation type="submission" date="2017-12" db="EMBL/GenBank/DDBJ databases">
        <title>FDA dAtabase for Regulatory Grade micrObial Sequences (FDA-ARGOS): Supporting development and validation of Infectious Disease Dx tests.</title>
        <authorList>
            <person name="Hoffmann M."/>
            <person name="Allard M."/>
            <person name="Evans P."/>
            <person name="Brown E."/>
            <person name="Tallon L."/>
            <person name="Sadzewicz L."/>
            <person name="Sengamalay N."/>
            <person name="Ott S."/>
            <person name="Godinez A."/>
            <person name="Nagaraj S."/>
            <person name="Vavikolanu K."/>
            <person name="Aluvathingal J."/>
            <person name="Nadendla S."/>
            <person name="Sichtig H."/>
        </authorList>
    </citation>
    <scope>NUCLEOTIDE SEQUENCE [LARGE SCALE GENOMIC DNA]</scope>
    <source>
        <strain evidence="11">FDAARGOS_249</strain>
    </source>
</reference>
<evidence type="ECO:0000256" key="1">
    <source>
        <dbReference type="ARBA" id="ARBA00004651"/>
    </source>
</evidence>
<keyword evidence="5" id="KW-0029">Amino-acid transport</keyword>
<evidence type="ECO:0000259" key="9">
    <source>
        <dbReference type="PROSITE" id="PS50928"/>
    </source>
</evidence>
<comment type="subcellular location">
    <subcellularLocation>
        <location evidence="1 8">Cell membrane</location>
        <topology evidence="1 8">Multi-pass membrane protein</topology>
    </subcellularLocation>
</comment>
<evidence type="ECO:0000256" key="4">
    <source>
        <dbReference type="ARBA" id="ARBA00022692"/>
    </source>
</evidence>
<gene>
    <name evidence="10" type="ORF">A6J77_002300</name>
</gene>
<evidence type="ECO:0000256" key="3">
    <source>
        <dbReference type="ARBA" id="ARBA00022475"/>
    </source>
</evidence>
<dbReference type="Pfam" id="PF00528">
    <property type="entry name" value="BPD_transp_1"/>
    <property type="match status" value="1"/>
</dbReference>
<dbReference type="AlphaFoldDB" id="A0A2J9PLA7"/>
<feature type="domain" description="ABC transmembrane type-1" evidence="9">
    <location>
        <begin position="19"/>
        <end position="210"/>
    </location>
</feature>
<dbReference type="NCBIfam" id="TIGR01726">
    <property type="entry name" value="HEQRo_perm_3TM"/>
    <property type="match status" value="1"/>
</dbReference>
<proteinExistence type="inferred from homology"/>
<dbReference type="CDD" id="cd06261">
    <property type="entry name" value="TM_PBP2"/>
    <property type="match status" value="1"/>
</dbReference>
<sequence length="223" mass="24301">MTFDFAYMLEILPDLLGYLPITLYLTLASMAIAVIIGGLFSVVLVNKVPVLTQIIQVIMSFFRGTPPIVQLLLIYFGLPQILPIATGMSAEAASILTFSLNTAAYLAEVFRAALGSVDEGQVEAAMTVGLTYGQTLRGIVLPQAIRNAIPGTGNTFVGLLKNSSLAFTIGVVELLAQGKLFASNSLRFFEAYFAVALIYWALTILYSLLQNWYEKRLAVPYTR</sequence>
<dbReference type="InterPro" id="IPR000515">
    <property type="entry name" value="MetI-like"/>
</dbReference>
<dbReference type="InterPro" id="IPR043429">
    <property type="entry name" value="ArtM/GltK/GlnP/TcyL/YhdX-like"/>
</dbReference>
<evidence type="ECO:0000256" key="8">
    <source>
        <dbReference type="RuleBase" id="RU363032"/>
    </source>
</evidence>
<dbReference type="PROSITE" id="PS50928">
    <property type="entry name" value="ABC_TM1"/>
    <property type="match status" value="1"/>
</dbReference>
<dbReference type="EMBL" id="NBTM02000001">
    <property type="protein sequence ID" value="PNL91125.1"/>
    <property type="molecule type" value="Genomic_DNA"/>
</dbReference>
<keyword evidence="6 8" id="KW-1133">Transmembrane helix</keyword>
<dbReference type="InterPro" id="IPR035906">
    <property type="entry name" value="MetI-like_sf"/>
</dbReference>
<keyword evidence="2 8" id="KW-0813">Transport</keyword>
<comment type="similarity">
    <text evidence="8">Belongs to the binding-protein-dependent transport system permease family.</text>
</comment>
<comment type="caution">
    <text evidence="10">The sequence shown here is derived from an EMBL/GenBank/DDBJ whole genome shotgun (WGS) entry which is preliminary data.</text>
</comment>
<keyword evidence="4 8" id="KW-0812">Transmembrane</keyword>
<protein>
    <submittedName>
        <fullName evidence="10">ABC transporter permease</fullName>
    </submittedName>
</protein>
<evidence type="ECO:0000313" key="10">
    <source>
        <dbReference type="EMBL" id="PNL91125.1"/>
    </source>
</evidence>
<evidence type="ECO:0000313" key="11">
    <source>
        <dbReference type="Proteomes" id="UP000192813"/>
    </source>
</evidence>
<dbReference type="GO" id="GO:0043190">
    <property type="term" value="C:ATP-binding cassette (ABC) transporter complex"/>
    <property type="evidence" value="ECO:0007669"/>
    <property type="project" value="InterPro"/>
</dbReference>
<dbReference type="InterPro" id="IPR010065">
    <property type="entry name" value="AA_ABC_transptr_permease_3TM"/>
</dbReference>
<evidence type="ECO:0000256" key="6">
    <source>
        <dbReference type="ARBA" id="ARBA00022989"/>
    </source>
</evidence>
<accession>A0A2J9PLA7</accession>
<organism evidence="10 11">
    <name type="scientific">Aerococcus viridans</name>
    <dbReference type="NCBI Taxonomy" id="1377"/>
    <lineage>
        <taxon>Bacteria</taxon>
        <taxon>Bacillati</taxon>
        <taxon>Bacillota</taxon>
        <taxon>Bacilli</taxon>
        <taxon>Lactobacillales</taxon>
        <taxon>Aerococcaceae</taxon>
        <taxon>Aerococcus</taxon>
    </lineage>
</organism>
<feature type="transmembrane region" description="Helical" evidence="8">
    <location>
        <begin position="191"/>
        <end position="209"/>
    </location>
</feature>